<dbReference type="PANTHER" id="PTHR23028:SF53">
    <property type="entry name" value="ACYL_TRANSF_3 DOMAIN-CONTAINING PROTEIN"/>
    <property type="match status" value="1"/>
</dbReference>
<gene>
    <name evidence="11" type="ORF">CCO02nite_11910</name>
</gene>
<dbReference type="GO" id="GO:0009103">
    <property type="term" value="P:lipopolysaccharide biosynthetic process"/>
    <property type="evidence" value="ECO:0007669"/>
    <property type="project" value="TreeGrafter"/>
</dbReference>
<keyword evidence="4 9" id="KW-0812">Transmembrane</keyword>
<evidence type="ECO:0000256" key="3">
    <source>
        <dbReference type="ARBA" id="ARBA00022679"/>
    </source>
</evidence>
<evidence type="ECO:0000313" key="11">
    <source>
        <dbReference type="EMBL" id="GEL94533.1"/>
    </source>
</evidence>
<dbReference type="Gene3D" id="3.40.50.1110">
    <property type="entry name" value="SGNH hydrolase"/>
    <property type="match status" value="1"/>
</dbReference>
<feature type="compositionally biased region" description="Low complexity" evidence="8">
    <location>
        <begin position="457"/>
        <end position="471"/>
    </location>
</feature>
<keyword evidence="5 9" id="KW-1133">Transmembrane helix</keyword>
<feature type="compositionally biased region" description="Basic and acidic residues" evidence="8">
    <location>
        <begin position="8"/>
        <end position="48"/>
    </location>
</feature>
<accession>A0A511JA00</accession>
<evidence type="ECO:0000256" key="2">
    <source>
        <dbReference type="ARBA" id="ARBA00022475"/>
    </source>
</evidence>
<keyword evidence="3 11" id="KW-0808">Transferase</keyword>
<dbReference type="GO" id="GO:0005886">
    <property type="term" value="C:plasma membrane"/>
    <property type="evidence" value="ECO:0007669"/>
    <property type="project" value="UniProtKB-SubCell"/>
</dbReference>
<reference evidence="11 12" key="1">
    <citation type="submission" date="2019-07" db="EMBL/GenBank/DDBJ databases">
        <title>Whole genome shotgun sequence of Cellulomonas composti NBRC 100758.</title>
        <authorList>
            <person name="Hosoyama A."/>
            <person name="Uohara A."/>
            <person name="Ohji S."/>
            <person name="Ichikawa N."/>
        </authorList>
    </citation>
    <scope>NUCLEOTIDE SEQUENCE [LARGE SCALE GENOMIC DNA]</scope>
    <source>
        <strain evidence="11 12">NBRC 100758</strain>
    </source>
</reference>
<keyword evidence="7 11" id="KW-0012">Acyltransferase</keyword>
<dbReference type="EMBL" id="BJWG01000004">
    <property type="protein sequence ID" value="GEL94533.1"/>
    <property type="molecule type" value="Genomic_DNA"/>
</dbReference>
<evidence type="ECO:0000259" key="10">
    <source>
        <dbReference type="Pfam" id="PF01757"/>
    </source>
</evidence>
<protein>
    <submittedName>
        <fullName evidence="11">Acyltransferase</fullName>
    </submittedName>
</protein>
<evidence type="ECO:0000256" key="7">
    <source>
        <dbReference type="ARBA" id="ARBA00023315"/>
    </source>
</evidence>
<dbReference type="AlphaFoldDB" id="A0A511JA00"/>
<feature type="transmembrane region" description="Helical" evidence="9">
    <location>
        <begin position="271"/>
        <end position="290"/>
    </location>
</feature>
<evidence type="ECO:0000313" key="12">
    <source>
        <dbReference type="Proteomes" id="UP000321720"/>
    </source>
</evidence>
<feature type="transmembrane region" description="Helical" evidence="9">
    <location>
        <begin position="210"/>
        <end position="231"/>
    </location>
</feature>
<dbReference type="Pfam" id="PF01757">
    <property type="entry name" value="Acyl_transf_3"/>
    <property type="match status" value="1"/>
</dbReference>
<keyword evidence="6 9" id="KW-0472">Membrane</keyword>
<feature type="transmembrane region" description="Helical" evidence="9">
    <location>
        <begin position="187"/>
        <end position="203"/>
    </location>
</feature>
<feature type="transmembrane region" description="Helical" evidence="9">
    <location>
        <begin position="117"/>
        <end position="136"/>
    </location>
</feature>
<dbReference type="GO" id="GO:0016747">
    <property type="term" value="F:acyltransferase activity, transferring groups other than amino-acyl groups"/>
    <property type="evidence" value="ECO:0007669"/>
    <property type="project" value="InterPro"/>
</dbReference>
<feature type="transmembrane region" description="Helical" evidence="9">
    <location>
        <begin position="237"/>
        <end position="259"/>
    </location>
</feature>
<evidence type="ECO:0000256" key="9">
    <source>
        <dbReference type="SAM" id="Phobius"/>
    </source>
</evidence>
<feature type="compositionally biased region" description="Basic and acidic residues" evidence="8">
    <location>
        <begin position="444"/>
        <end position="456"/>
    </location>
</feature>
<evidence type="ECO:0000256" key="1">
    <source>
        <dbReference type="ARBA" id="ARBA00004651"/>
    </source>
</evidence>
<dbReference type="InterPro" id="IPR036514">
    <property type="entry name" value="SGNH_hydro_sf"/>
</dbReference>
<dbReference type="InterPro" id="IPR002656">
    <property type="entry name" value="Acyl_transf_3_dom"/>
</dbReference>
<evidence type="ECO:0000256" key="4">
    <source>
        <dbReference type="ARBA" id="ARBA00022692"/>
    </source>
</evidence>
<comment type="caution">
    <text evidence="11">The sequence shown here is derived from an EMBL/GenBank/DDBJ whole genome shotgun (WGS) entry which is preliminary data.</text>
</comment>
<feature type="transmembrane region" description="Helical" evidence="9">
    <location>
        <begin position="51"/>
        <end position="69"/>
    </location>
</feature>
<feature type="transmembrane region" description="Helical" evidence="9">
    <location>
        <begin position="416"/>
        <end position="435"/>
    </location>
</feature>
<feature type="region of interest" description="Disordered" evidence="8">
    <location>
        <begin position="442"/>
        <end position="474"/>
    </location>
</feature>
<dbReference type="OrthoDB" id="3404679at2"/>
<dbReference type="RefSeq" id="WP_146842225.1">
    <property type="nucleotide sequence ID" value="NZ_BJWG01000004.1"/>
</dbReference>
<keyword evidence="12" id="KW-1185">Reference proteome</keyword>
<organism evidence="11 12">
    <name type="scientific">Cellulomonas composti</name>
    <dbReference type="NCBI Taxonomy" id="266130"/>
    <lineage>
        <taxon>Bacteria</taxon>
        <taxon>Bacillati</taxon>
        <taxon>Actinomycetota</taxon>
        <taxon>Actinomycetes</taxon>
        <taxon>Micrococcales</taxon>
        <taxon>Cellulomonadaceae</taxon>
        <taxon>Cellulomonas</taxon>
    </lineage>
</organism>
<feature type="transmembrane region" description="Helical" evidence="9">
    <location>
        <begin position="75"/>
        <end position="96"/>
    </location>
</feature>
<feature type="region of interest" description="Disordered" evidence="8">
    <location>
        <begin position="1"/>
        <end position="48"/>
    </location>
</feature>
<name>A0A511JA00_9CELL</name>
<evidence type="ECO:0000256" key="5">
    <source>
        <dbReference type="ARBA" id="ARBA00022989"/>
    </source>
</evidence>
<proteinExistence type="predicted"/>
<feature type="transmembrane region" description="Helical" evidence="9">
    <location>
        <begin position="339"/>
        <end position="357"/>
    </location>
</feature>
<feature type="domain" description="Acyltransferase 3" evidence="10">
    <location>
        <begin position="50"/>
        <end position="382"/>
    </location>
</feature>
<dbReference type="Proteomes" id="UP000321720">
    <property type="component" value="Unassembled WGS sequence"/>
</dbReference>
<evidence type="ECO:0000256" key="6">
    <source>
        <dbReference type="ARBA" id="ARBA00023136"/>
    </source>
</evidence>
<feature type="transmembrane region" description="Helical" evidence="9">
    <location>
        <begin position="296"/>
        <end position="318"/>
    </location>
</feature>
<dbReference type="SUPFAM" id="SSF52266">
    <property type="entry name" value="SGNH hydrolase"/>
    <property type="match status" value="1"/>
</dbReference>
<dbReference type="InterPro" id="IPR050879">
    <property type="entry name" value="Acyltransferase_3"/>
</dbReference>
<dbReference type="PANTHER" id="PTHR23028">
    <property type="entry name" value="ACETYLTRANSFERASE"/>
    <property type="match status" value="1"/>
</dbReference>
<comment type="subcellular location">
    <subcellularLocation>
        <location evidence="1">Cell membrane</location>
        <topology evidence="1">Multi-pass membrane protein</topology>
    </subcellularLocation>
</comment>
<evidence type="ECO:0000256" key="8">
    <source>
        <dbReference type="SAM" id="MobiDB-lite"/>
    </source>
</evidence>
<sequence length="638" mass="67652">MTTTASDRTADGRTPQRDRPRPETRPGTRPETRAETRAEPRAGGRSERIPGLDGLRAVAVIAVIAYHLWPTTLPGGFLGVDVFFVVSGFLITTLLLRQVEVGGRVHLADFWRRRARRLLPALVTVMVVGVIAARIVEPDLLVGVRRQVVGALTFTTNWLEIAAGSSYFDATAPELFQPFWSLAIEEQFYLLWPVLLVVLLATRPTWRSRAAIVGGAAVASALAMALLFTPGTDPTRVYYGTATHAFGLLAGAAAAFAWAGGRSLLPARHATWVPLAGGGVLALLVATLHADGSFTYRGGIVLGSLAALALVAGCTAPGGSRYVRALQARPAVWVGERSYGLYLWHWPVILVVGAAFGDAPGSQLWWRTPALALALTFVLAALSHRFVETPVRRRGFRATTRTLVGSVVTGGRRPQVAAAAGVAVVLVATVVVLTAPAQSSTQRAVEDAQRQVDERATATPAPSGAPTRAPGAPVPADGSTVVAFGDSVLSAAAPTLFQEMPKIAVDAKPIRKWLDAPDLVQAAVDAGTLRPVVVLNFGTNGGFQFDGSEAALTRTLDLLGPDRQVLVVTVVGVSYWVPAANARLRELVADRPNVHVVDWNGYLAKHPGLLHADRTHPNMAGVVAYEQVLRAALDDLSG</sequence>
<feature type="transmembrane region" description="Helical" evidence="9">
    <location>
        <begin position="369"/>
        <end position="387"/>
    </location>
</feature>
<keyword evidence="2" id="KW-1003">Cell membrane</keyword>